<dbReference type="RefSeq" id="WP_144567464.1">
    <property type="nucleotide sequence ID" value="NZ_VIVN01000014.1"/>
</dbReference>
<name>A0A561CRN3_9BACI</name>
<proteinExistence type="predicted"/>
<evidence type="ECO:0000313" key="1">
    <source>
        <dbReference type="EMBL" id="TWD93672.1"/>
    </source>
</evidence>
<sequence length="273" mass="31548">MDKVIIFGIYNFVSFHMGSKLLNKGLEVIGLHIGEAPFLEEKRLEVGRNANFKEISISQLDAYREDDTAKTTLIISLYDLYILDTENILQKQTVTSLEQYIEKNKNLTDIIFILPIQLLISNEAQALRTFIEHAIAWRKKNRFYYLPAIYGPWQPSMFTFQQALMAKRDDSVIRASKREWTGDILFVDDAVEAILASSENSDAVDNMNFLIESGKENYWVQCAEQLKLDKVMIEGVQSEQLEIDKTIKRVTVKRVTPFNNSIEEQIEIVKRLI</sequence>
<comment type="caution">
    <text evidence="1">The sequence shown here is derived from an EMBL/GenBank/DDBJ whole genome shotgun (WGS) entry which is preliminary data.</text>
</comment>
<dbReference type="SUPFAM" id="SSF51735">
    <property type="entry name" value="NAD(P)-binding Rossmann-fold domains"/>
    <property type="match status" value="1"/>
</dbReference>
<gene>
    <name evidence="1" type="ORF">FB550_114109</name>
</gene>
<protein>
    <recommendedName>
        <fullName evidence="3">Nucleoside-diphosphate-sugar epimerase</fullName>
    </recommendedName>
</protein>
<keyword evidence="2" id="KW-1185">Reference proteome</keyword>
<evidence type="ECO:0000313" key="2">
    <source>
        <dbReference type="Proteomes" id="UP000319671"/>
    </source>
</evidence>
<evidence type="ECO:0008006" key="3">
    <source>
        <dbReference type="Google" id="ProtNLM"/>
    </source>
</evidence>
<organism evidence="1 2">
    <name type="scientific">Neobacillus bataviensis</name>
    <dbReference type="NCBI Taxonomy" id="220685"/>
    <lineage>
        <taxon>Bacteria</taxon>
        <taxon>Bacillati</taxon>
        <taxon>Bacillota</taxon>
        <taxon>Bacilli</taxon>
        <taxon>Bacillales</taxon>
        <taxon>Bacillaceae</taxon>
        <taxon>Neobacillus</taxon>
    </lineage>
</organism>
<dbReference type="AlphaFoldDB" id="A0A561CRN3"/>
<dbReference type="EMBL" id="VIVN01000014">
    <property type="protein sequence ID" value="TWD93672.1"/>
    <property type="molecule type" value="Genomic_DNA"/>
</dbReference>
<dbReference type="Proteomes" id="UP000319671">
    <property type="component" value="Unassembled WGS sequence"/>
</dbReference>
<dbReference type="Gene3D" id="3.40.50.720">
    <property type="entry name" value="NAD(P)-binding Rossmann-like Domain"/>
    <property type="match status" value="1"/>
</dbReference>
<accession>A0A561CRN3</accession>
<reference evidence="1 2" key="1">
    <citation type="submission" date="2019-06" db="EMBL/GenBank/DDBJ databases">
        <title>Sorghum-associated microbial communities from plants grown in Nebraska, USA.</title>
        <authorList>
            <person name="Schachtman D."/>
        </authorList>
    </citation>
    <scope>NUCLEOTIDE SEQUENCE [LARGE SCALE GENOMIC DNA]</scope>
    <source>
        <strain evidence="1 2">2482</strain>
    </source>
</reference>
<dbReference type="InterPro" id="IPR036291">
    <property type="entry name" value="NAD(P)-bd_dom_sf"/>
</dbReference>